<keyword evidence="10" id="KW-0010">Activator</keyword>
<dbReference type="AlphaFoldDB" id="A0A0B1PC91"/>
<reference evidence="15 16" key="1">
    <citation type="journal article" date="2014" name="BMC Genomics">
        <title>Adaptive genomic structural variation in the grape powdery mildew pathogen, Erysiphe necator.</title>
        <authorList>
            <person name="Jones L."/>
            <person name="Riaz S."/>
            <person name="Morales-Cruz A."/>
            <person name="Amrine K.C."/>
            <person name="McGuire B."/>
            <person name="Gubler W.D."/>
            <person name="Walker M.A."/>
            <person name="Cantu D."/>
        </authorList>
    </citation>
    <scope>NUCLEOTIDE SEQUENCE [LARGE SCALE GENOMIC DNA]</scope>
    <source>
        <strain evidence="16">c</strain>
    </source>
</reference>
<comment type="subunit">
    <text evidence="4">Component of the EKC/KEOPS complex composed of at least BUD32, CGI121, GON7, KAE1 and PCC1; the whole complex dimerizes.</text>
</comment>
<comment type="caution">
    <text evidence="15">The sequence shown here is derived from an EMBL/GenBank/DDBJ whole genome shotgun (WGS) entry which is preliminary data.</text>
</comment>
<dbReference type="HOGENOM" id="CLU_2028441_0_0_1"/>
<evidence type="ECO:0000256" key="9">
    <source>
        <dbReference type="ARBA" id="ARBA00023015"/>
    </source>
</evidence>
<comment type="function">
    <text evidence="13">Component of the EKC/KEOPS complex that is required for the formation of a threonylcarbamoyl group on adenosine at position 37 (t(6)A37) in tRNAs that read codons beginning with adenine. The complex is probably involved in the transfer of the threonylcarbamoyl moiety of threonylcarbamoyl-AMP (TC-AMP) to the N6 group of A37. GON7 likely plays a supporting role to the catalytic subunit KAE1 in the complex. The EKC/KEOPS complex also promotes both telomere uncapping and telomere elongation. The complex is required for efficient recruitment of transcriptional coactivators.</text>
</comment>
<dbReference type="Pfam" id="PF08738">
    <property type="entry name" value="Gon7"/>
    <property type="match status" value="1"/>
</dbReference>
<evidence type="ECO:0000256" key="12">
    <source>
        <dbReference type="ARBA" id="ARBA00023242"/>
    </source>
</evidence>
<evidence type="ECO:0000256" key="7">
    <source>
        <dbReference type="ARBA" id="ARBA00022694"/>
    </source>
</evidence>
<evidence type="ECO:0000256" key="14">
    <source>
        <dbReference type="SAM" id="MobiDB-lite"/>
    </source>
</evidence>
<evidence type="ECO:0000256" key="4">
    <source>
        <dbReference type="ARBA" id="ARBA00011534"/>
    </source>
</evidence>
<evidence type="ECO:0000256" key="5">
    <source>
        <dbReference type="ARBA" id="ARBA00019746"/>
    </source>
</evidence>
<evidence type="ECO:0000313" key="16">
    <source>
        <dbReference type="Proteomes" id="UP000030854"/>
    </source>
</evidence>
<evidence type="ECO:0000313" key="15">
    <source>
        <dbReference type="EMBL" id="KHJ34264.1"/>
    </source>
</evidence>
<evidence type="ECO:0000256" key="11">
    <source>
        <dbReference type="ARBA" id="ARBA00023163"/>
    </source>
</evidence>
<dbReference type="InterPro" id="IPR014849">
    <property type="entry name" value="EKC/KEOPS_Gon7"/>
</dbReference>
<sequence length="122" mass="13361">MDSTNNLSGELIGASSNPSSQSLKAVYTSRSETAFACSESLSLDTNPSSDEKKIYLSALKKAIAQMQEQINIQLTNRMENDAATSIQVAPEDVYQPTNEIYIPGYECEEDSELIKCEGEIVK</sequence>
<keyword evidence="6" id="KW-0158">Chromosome</keyword>
<dbReference type="GO" id="GO:0008033">
    <property type="term" value="P:tRNA processing"/>
    <property type="evidence" value="ECO:0007669"/>
    <property type="project" value="UniProtKB-KW"/>
</dbReference>
<accession>A0A0B1PC91</accession>
<comment type="subcellular location">
    <subcellularLocation>
        <location evidence="2">Chromosome</location>
        <location evidence="2">Telomere</location>
    </subcellularLocation>
    <subcellularLocation>
        <location evidence="1">Nucleus</location>
    </subcellularLocation>
</comment>
<comment type="similarity">
    <text evidence="3">Belongs to the GON7 family.</text>
</comment>
<keyword evidence="9" id="KW-0805">Transcription regulation</keyword>
<name>A0A0B1PC91_UNCNE</name>
<keyword evidence="12" id="KW-0539">Nucleus</keyword>
<keyword evidence="11" id="KW-0804">Transcription</keyword>
<dbReference type="EMBL" id="JNVN01000975">
    <property type="protein sequence ID" value="KHJ34264.1"/>
    <property type="molecule type" value="Genomic_DNA"/>
</dbReference>
<evidence type="ECO:0000256" key="13">
    <source>
        <dbReference type="ARBA" id="ARBA00025393"/>
    </source>
</evidence>
<evidence type="ECO:0000256" key="1">
    <source>
        <dbReference type="ARBA" id="ARBA00004123"/>
    </source>
</evidence>
<gene>
    <name evidence="15" type="ORF">EV44_g5634</name>
</gene>
<evidence type="ECO:0000256" key="8">
    <source>
        <dbReference type="ARBA" id="ARBA00022895"/>
    </source>
</evidence>
<keyword evidence="16" id="KW-1185">Reference proteome</keyword>
<protein>
    <recommendedName>
        <fullName evidence="5">EKC/KEOPS complex subunit GON7</fullName>
    </recommendedName>
</protein>
<organism evidence="15 16">
    <name type="scientific">Uncinula necator</name>
    <name type="common">Grape powdery mildew</name>
    <dbReference type="NCBI Taxonomy" id="52586"/>
    <lineage>
        <taxon>Eukaryota</taxon>
        <taxon>Fungi</taxon>
        <taxon>Dikarya</taxon>
        <taxon>Ascomycota</taxon>
        <taxon>Pezizomycotina</taxon>
        <taxon>Leotiomycetes</taxon>
        <taxon>Erysiphales</taxon>
        <taxon>Erysiphaceae</taxon>
        <taxon>Erysiphe</taxon>
    </lineage>
</organism>
<feature type="region of interest" description="Disordered" evidence="14">
    <location>
        <begin position="1"/>
        <end position="23"/>
    </location>
</feature>
<dbReference type="GO" id="GO:0005634">
    <property type="term" value="C:nucleus"/>
    <property type="evidence" value="ECO:0007669"/>
    <property type="project" value="UniProtKB-SubCell"/>
</dbReference>
<dbReference type="GO" id="GO:0000781">
    <property type="term" value="C:chromosome, telomeric region"/>
    <property type="evidence" value="ECO:0007669"/>
    <property type="project" value="UniProtKB-SubCell"/>
</dbReference>
<evidence type="ECO:0000256" key="3">
    <source>
        <dbReference type="ARBA" id="ARBA00008529"/>
    </source>
</evidence>
<evidence type="ECO:0000256" key="6">
    <source>
        <dbReference type="ARBA" id="ARBA00022454"/>
    </source>
</evidence>
<keyword evidence="7" id="KW-0819">tRNA processing</keyword>
<evidence type="ECO:0000256" key="10">
    <source>
        <dbReference type="ARBA" id="ARBA00023159"/>
    </source>
</evidence>
<dbReference type="Proteomes" id="UP000030854">
    <property type="component" value="Unassembled WGS sequence"/>
</dbReference>
<proteinExistence type="inferred from homology"/>
<keyword evidence="8" id="KW-0779">Telomere</keyword>
<evidence type="ECO:0000256" key="2">
    <source>
        <dbReference type="ARBA" id="ARBA00004574"/>
    </source>
</evidence>